<keyword evidence="2" id="KW-1185">Reference proteome</keyword>
<gene>
    <name evidence="1" type="ORF">T265_02685</name>
</gene>
<dbReference type="Proteomes" id="UP000054324">
    <property type="component" value="Unassembled WGS sequence"/>
</dbReference>
<evidence type="ECO:0000313" key="1">
    <source>
        <dbReference type="EMBL" id="KER31009.1"/>
    </source>
</evidence>
<dbReference type="AlphaFoldDB" id="A0A075AI48"/>
<reference evidence="1 2" key="1">
    <citation type="submission" date="2013-11" db="EMBL/GenBank/DDBJ databases">
        <title>Opisthorchis viverrini - life in the bile duct.</title>
        <authorList>
            <person name="Young N.D."/>
            <person name="Nagarajan N."/>
            <person name="Lin S.J."/>
            <person name="Korhonen P.K."/>
            <person name="Jex A.R."/>
            <person name="Hall R.S."/>
            <person name="Safavi-Hemami H."/>
            <person name="Kaewkong W."/>
            <person name="Bertrand D."/>
            <person name="Gao S."/>
            <person name="Seet Q."/>
            <person name="Wongkham S."/>
            <person name="Teh B.T."/>
            <person name="Wongkham C."/>
            <person name="Intapan P.M."/>
            <person name="Maleewong W."/>
            <person name="Yang X."/>
            <person name="Hu M."/>
            <person name="Wang Z."/>
            <person name="Hofmann A."/>
            <person name="Sternberg P.W."/>
            <person name="Tan P."/>
            <person name="Wang J."/>
            <person name="Gasser R.B."/>
        </authorList>
    </citation>
    <scope>NUCLEOTIDE SEQUENCE [LARGE SCALE GENOMIC DNA]</scope>
</reference>
<name>A0A075AI48_OPIVI</name>
<proteinExistence type="predicted"/>
<evidence type="ECO:0000313" key="2">
    <source>
        <dbReference type="Proteomes" id="UP000054324"/>
    </source>
</evidence>
<dbReference type="KEGG" id="ovi:T265_02685"/>
<dbReference type="CTD" id="20316873"/>
<sequence>MNAHVFGAKSSLKDGRSSPEVPLLKLVFHLLLAFIVRQNERSQTRLSTTKWLGIAENSQPVIREGSSKDFSEIIAKCSELTPLSAACAQPSENLFEAPANQLPHTHFEPTS</sequence>
<dbReference type="RefSeq" id="XP_009165251.1">
    <property type="nucleotide sequence ID" value="XM_009166987.1"/>
</dbReference>
<dbReference type="GeneID" id="20316873"/>
<accession>A0A075AI48</accession>
<protein>
    <submittedName>
        <fullName evidence="1">Uncharacterized protein</fullName>
    </submittedName>
</protein>
<dbReference type="EMBL" id="KL596652">
    <property type="protein sequence ID" value="KER31009.1"/>
    <property type="molecule type" value="Genomic_DNA"/>
</dbReference>
<organism evidence="1 2">
    <name type="scientific">Opisthorchis viverrini</name>
    <name type="common">Southeast Asian liver fluke</name>
    <dbReference type="NCBI Taxonomy" id="6198"/>
    <lineage>
        <taxon>Eukaryota</taxon>
        <taxon>Metazoa</taxon>
        <taxon>Spiralia</taxon>
        <taxon>Lophotrochozoa</taxon>
        <taxon>Platyhelminthes</taxon>
        <taxon>Trematoda</taxon>
        <taxon>Digenea</taxon>
        <taxon>Opisthorchiida</taxon>
        <taxon>Opisthorchiata</taxon>
        <taxon>Opisthorchiidae</taxon>
        <taxon>Opisthorchis</taxon>
    </lineage>
</organism>